<feature type="domain" description="Integrase core" evidence="1">
    <location>
        <begin position="1"/>
        <end position="84"/>
    </location>
</feature>
<evidence type="ECO:0000313" key="2">
    <source>
        <dbReference type="EMBL" id="KAG1827552.1"/>
    </source>
</evidence>
<dbReference type="InterPro" id="IPR058913">
    <property type="entry name" value="Integrase_dom_put"/>
</dbReference>
<reference evidence="2" key="1">
    <citation type="journal article" date="2020" name="New Phytol.">
        <title>Comparative genomics reveals dynamic genome evolution in host specialist ectomycorrhizal fungi.</title>
        <authorList>
            <person name="Lofgren L.A."/>
            <person name="Nguyen N.H."/>
            <person name="Vilgalys R."/>
            <person name="Ruytinx J."/>
            <person name="Liao H.L."/>
            <person name="Branco S."/>
            <person name="Kuo A."/>
            <person name="LaButti K."/>
            <person name="Lipzen A."/>
            <person name="Andreopoulos W."/>
            <person name="Pangilinan J."/>
            <person name="Riley R."/>
            <person name="Hundley H."/>
            <person name="Na H."/>
            <person name="Barry K."/>
            <person name="Grigoriev I.V."/>
            <person name="Stajich J.E."/>
            <person name="Kennedy P.G."/>
        </authorList>
    </citation>
    <scope>NUCLEOTIDE SEQUENCE</scope>
    <source>
        <strain evidence="2">MN1</strain>
    </source>
</reference>
<evidence type="ECO:0000313" key="3">
    <source>
        <dbReference type="Proteomes" id="UP000807769"/>
    </source>
</evidence>
<dbReference type="AlphaFoldDB" id="A0A9P7EQC4"/>
<dbReference type="EMBL" id="JABBWG010000001">
    <property type="protein sequence ID" value="KAG1827552.1"/>
    <property type="molecule type" value="Genomic_DNA"/>
</dbReference>
<comment type="caution">
    <text evidence="2">The sequence shown here is derived from an EMBL/GenBank/DDBJ whole genome shotgun (WGS) entry which is preliminary data.</text>
</comment>
<dbReference type="RefSeq" id="XP_041200399.1">
    <property type="nucleotide sequence ID" value="XM_041329781.1"/>
</dbReference>
<proteinExistence type="predicted"/>
<feature type="non-terminal residue" evidence="2">
    <location>
        <position position="252"/>
    </location>
</feature>
<dbReference type="GeneID" id="64623798"/>
<name>A0A9P7EQC4_9AGAM</name>
<evidence type="ECO:0000259" key="1">
    <source>
        <dbReference type="Pfam" id="PF24764"/>
    </source>
</evidence>
<sequence length="252" mass="29313">NSRIERLWVEVGTQFTRRWRAFFTQLENWHMLDPQNANHLWLLHALFLDDVNQDCSNFQAEWNCHPIWGPDTNDKSPKDLWFLGQTLFSVYHDNCEGVHPDVIEEYYGIHGRPASRWPYQTRAGHPADEDEDVDEQSPDIIKSINDQQRQHVHHEAVGVPSHRNAFGADEEMQGQFFAVLAKVVARQITPAHCQLTPDEWEGDEYPIFETICAGRQGSKELQVSLVEPIWFHRATLWCQALLVLTTFLANRE</sequence>
<dbReference type="Proteomes" id="UP000807769">
    <property type="component" value="Unassembled WGS sequence"/>
</dbReference>
<dbReference type="Pfam" id="PF24764">
    <property type="entry name" value="rva_4"/>
    <property type="match status" value="1"/>
</dbReference>
<dbReference type="OrthoDB" id="3353107at2759"/>
<organism evidence="2 3">
    <name type="scientific">Suillus subaureus</name>
    <dbReference type="NCBI Taxonomy" id="48587"/>
    <lineage>
        <taxon>Eukaryota</taxon>
        <taxon>Fungi</taxon>
        <taxon>Dikarya</taxon>
        <taxon>Basidiomycota</taxon>
        <taxon>Agaricomycotina</taxon>
        <taxon>Agaricomycetes</taxon>
        <taxon>Agaricomycetidae</taxon>
        <taxon>Boletales</taxon>
        <taxon>Suillineae</taxon>
        <taxon>Suillaceae</taxon>
        <taxon>Suillus</taxon>
    </lineage>
</organism>
<keyword evidence="3" id="KW-1185">Reference proteome</keyword>
<gene>
    <name evidence="2" type="ORF">BJ212DRAFT_1256320</name>
</gene>
<accession>A0A9P7EQC4</accession>
<protein>
    <recommendedName>
        <fullName evidence="1">Integrase core domain-containing protein</fullName>
    </recommendedName>
</protein>